<sequence>MKPRIRSVKIIGMHIAGVFSHMFSLSSKVRHITENCPLT</sequence>
<evidence type="ECO:0000313" key="1">
    <source>
        <dbReference type="EMBL" id="JAD58129.1"/>
    </source>
</evidence>
<name>A0A0A9B2E3_ARUDO</name>
<proteinExistence type="predicted"/>
<reference evidence="1" key="2">
    <citation type="journal article" date="2015" name="Data Brief">
        <title>Shoot transcriptome of the giant reed, Arundo donax.</title>
        <authorList>
            <person name="Barrero R.A."/>
            <person name="Guerrero F.D."/>
            <person name="Moolhuijzen P."/>
            <person name="Goolsby J.A."/>
            <person name="Tidwell J."/>
            <person name="Bellgard S.E."/>
            <person name="Bellgard M.I."/>
        </authorList>
    </citation>
    <scope>NUCLEOTIDE SEQUENCE</scope>
    <source>
        <tissue evidence="1">Shoot tissue taken approximately 20 cm above the soil surface</tissue>
    </source>
</reference>
<protein>
    <submittedName>
        <fullName evidence="1">Uncharacterized protein</fullName>
    </submittedName>
</protein>
<organism evidence="1">
    <name type="scientific">Arundo donax</name>
    <name type="common">Giant reed</name>
    <name type="synonym">Donax arundinaceus</name>
    <dbReference type="NCBI Taxonomy" id="35708"/>
    <lineage>
        <taxon>Eukaryota</taxon>
        <taxon>Viridiplantae</taxon>
        <taxon>Streptophyta</taxon>
        <taxon>Embryophyta</taxon>
        <taxon>Tracheophyta</taxon>
        <taxon>Spermatophyta</taxon>
        <taxon>Magnoliopsida</taxon>
        <taxon>Liliopsida</taxon>
        <taxon>Poales</taxon>
        <taxon>Poaceae</taxon>
        <taxon>PACMAD clade</taxon>
        <taxon>Arundinoideae</taxon>
        <taxon>Arundineae</taxon>
        <taxon>Arundo</taxon>
    </lineage>
</organism>
<dbReference type="AlphaFoldDB" id="A0A0A9B2E3"/>
<accession>A0A0A9B2E3</accession>
<dbReference type="EMBL" id="GBRH01239766">
    <property type="protein sequence ID" value="JAD58129.1"/>
    <property type="molecule type" value="Transcribed_RNA"/>
</dbReference>
<reference evidence="1" key="1">
    <citation type="submission" date="2014-09" db="EMBL/GenBank/DDBJ databases">
        <authorList>
            <person name="Magalhaes I.L.F."/>
            <person name="Oliveira U."/>
            <person name="Santos F.R."/>
            <person name="Vidigal T.H.D.A."/>
            <person name="Brescovit A.D."/>
            <person name="Santos A.J."/>
        </authorList>
    </citation>
    <scope>NUCLEOTIDE SEQUENCE</scope>
    <source>
        <tissue evidence="1">Shoot tissue taken approximately 20 cm above the soil surface</tissue>
    </source>
</reference>